<dbReference type="PROSITE" id="PS51781">
    <property type="entry name" value="SH3B"/>
    <property type="match status" value="6"/>
</dbReference>
<feature type="domain" description="SH3b" evidence="4">
    <location>
        <begin position="465"/>
        <end position="529"/>
    </location>
</feature>
<evidence type="ECO:0000259" key="4">
    <source>
        <dbReference type="PROSITE" id="PS51781"/>
    </source>
</evidence>
<evidence type="ECO:0000256" key="2">
    <source>
        <dbReference type="ARBA" id="ARBA00023316"/>
    </source>
</evidence>
<accession>A0ABT5VIG6</accession>
<dbReference type="PANTHER" id="PTHR30404">
    <property type="entry name" value="N-ACETYLMURAMOYL-L-ALANINE AMIDASE"/>
    <property type="match status" value="1"/>
</dbReference>
<feature type="domain" description="SH3b" evidence="4">
    <location>
        <begin position="379"/>
        <end position="443"/>
    </location>
</feature>
<evidence type="ECO:0000256" key="1">
    <source>
        <dbReference type="ARBA" id="ARBA00022801"/>
    </source>
</evidence>
<dbReference type="SMART" id="SM00287">
    <property type="entry name" value="SH3b"/>
    <property type="match status" value="6"/>
</dbReference>
<feature type="region of interest" description="Disordered" evidence="3">
    <location>
        <begin position="444"/>
        <end position="464"/>
    </location>
</feature>
<feature type="compositionally biased region" description="Low complexity" evidence="3">
    <location>
        <begin position="444"/>
        <end position="461"/>
    </location>
</feature>
<protein>
    <submittedName>
        <fullName evidence="5">SH3 domain-containing protein</fullName>
    </submittedName>
</protein>
<dbReference type="PANTHER" id="PTHR30404:SF0">
    <property type="entry name" value="N-ACETYLMURAMOYL-L-ALANINE AMIDASE AMIC"/>
    <property type="match status" value="1"/>
</dbReference>
<feature type="domain" description="SH3b" evidence="4">
    <location>
        <begin position="291"/>
        <end position="355"/>
    </location>
</feature>
<evidence type="ECO:0000256" key="3">
    <source>
        <dbReference type="SAM" id="MobiDB-lite"/>
    </source>
</evidence>
<feature type="region of interest" description="Disordered" evidence="3">
    <location>
        <begin position="268"/>
        <end position="290"/>
    </location>
</feature>
<dbReference type="RefSeq" id="WP_275118645.1">
    <property type="nucleotide sequence ID" value="NZ_JAOTPO010000007.1"/>
</dbReference>
<dbReference type="SUPFAM" id="SSF53187">
    <property type="entry name" value="Zn-dependent exopeptidases"/>
    <property type="match status" value="1"/>
</dbReference>
<keyword evidence="1" id="KW-0378">Hydrolase</keyword>
<evidence type="ECO:0000313" key="5">
    <source>
        <dbReference type="EMBL" id="MDE5414029.1"/>
    </source>
</evidence>
<sequence length="731" mass="79101">MVRSKWAIVCLCIILLSSFYIGYEQHTNANQSQIIATGTVQASSLNVRSTPSTNGTRVGSLSRGATVSIYERNVNGNWLKIQMNNQWAYVHGDFVRVTPVGNSPNNSSSNSGTVVATGSVNVNSLNVRQSPSTTGVRVASLSRGATVQIYETGISGNWLKIRVNNQWAYVHGDYITVTGNNNSNSNNSNNNSNNSSSSNSVIATGTVNVNSLNVRQTASATGTRVGSLARGATVSIYERNINGNWLKIRVNNQWAFIHGDFVTISSSSNNQNSNNSNNNNNNNNSSSNTIIATGTVNVNSLNVRQTASTLGTRVGSLARGASVSIYERNVNGNWLKIKMNNQWAYVHSDFVTVTVSNNNQNNNSGNSGNNNNNSNNTVVATGTVNVNILNVRQTASTSGTRVGTLNRGASISIYERNVNGNWLKIKMNNQWAYVHADFVTVSANNNNSNNNNSSNNNNNNSDNIVATGTVNVMTLNIRQSPATSGSRVGMLTRGASVPIFETNVNGNWLKIKHNNQWAYIHGDHVTVTINNNNQNSSGSTPNRPSPVPTNALAGKTIVIDPGHGGSDPGAVGNGLREKDVTLRVSIELQKKLEATGAKVVMTRTTDTFVSVNRRFEIANASNGHSFVSIHTNSLSNSQAHGTETFWNRAQQHAQSQQLAQVAQKHLVQQLKTRDRGVKEGNFGVVRYTRIPSILVELGFITNPNDANMMKQDKFYEDASEALLQALIEFHK</sequence>
<dbReference type="Gene3D" id="3.40.630.40">
    <property type="entry name" value="Zn-dependent exopeptidases"/>
    <property type="match status" value="1"/>
</dbReference>
<feature type="domain" description="SH3b" evidence="4">
    <location>
        <begin position="35"/>
        <end position="99"/>
    </location>
</feature>
<organism evidence="5 6">
    <name type="scientific">Alkalihalobacterium chitinilyticum</name>
    <dbReference type="NCBI Taxonomy" id="2980103"/>
    <lineage>
        <taxon>Bacteria</taxon>
        <taxon>Bacillati</taxon>
        <taxon>Bacillota</taxon>
        <taxon>Bacilli</taxon>
        <taxon>Bacillales</taxon>
        <taxon>Bacillaceae</taxon>
        <taxon>Alkalihalobacterium</taxon>
    </lineage>
</organism>
<proteinExistence type="predicted"/>
<evidence type="ECO:0000313" key="6">
    <source>
        <dbReference type="Proteomes" id="UP001148125"/>
    </source>
</evidence>
<keyword evidence="2" id="KW-0961">Cell wall biogenesis/degradation</keyword>
<dbReference type="Pfam" id="PF01520">
    <property type="entry name" value="Amidase_3"/>
    <property type="match status" value="1"/>
</dbReference>
<feature type="compositionally biased region" description="Low complexity" evidence="3">
    <location>
        <begin position="268"/>
        <end position="288"/>
    </location>
</feature>
<dbReference type="SMART" id="SM00646">
    <property type="entry name" value="Ami_3"/>
    <property type="match status" value="1"/>
</dbReference>
<reference evidence="5" key="1">
    <citation type="submission" date="2024-05" db="EMBL/GenBank/DDBJ databases">
        <title>Alkalihalobacillus sp. strain MEB203 novel alkaliphilic bacterium from Lonar Lake, India.</title>
        <authorList>
            <person name="Joshi A."/>
            <person name="Thite S."/>
            <person name="Mengade P."/>
        </authorList>
    </citation>
    <scope>NUCLEOTIDE SEQUENCE</scope>
    <source>
        <strain evidence="5">MEB 203</strain>
    </source>
</reference>
<keyword evidence="6" id="KW-1185">Reference proteome</keyword>
<feature type="domain" description="SH3b" evidence="4">
    <location>
        <begin position="202"/>
        <end position="266"/>
    </location>
</feature>
<dbReference type="InterPro" id="IPR050695">
    <property type="entry name" value="N-acetylmuramoyl_amidase_3"/>
</dbReference>
<feature type="region of interest" description="Disordered" evidence="3">
    <location>
        <begin position="181"/>
        <end position="201"/>
    </location>
</feature>
<dbReference type="CDD" id="cd02696">
    <property type="entry name" value="MurNAc-LAA"/>
    <property type="match status" value="1"/>
</dbReference>
<feature type="compositionally biased region" description="Low complexity" evidence="3">
    <location>
        <begin position="181"/>
        <end position="200"/>
    </location>
</feature>
<feature type="domain" description="SH3b" evidence="4">
    <location>
        <begin position="115"/>
        <end position="179"/>
    </location>
</feature>
<dbReference type="InterPro" id="IPR002508">
    <property type="entry name" value="MurNAc-LAA_cat"/>
</dbReference>
<dbReference type="Pfam" id="PF08239">
    <property type="entry name" value="SH3_3"/>
    <property type="match status" value="6"/>
</dbReference>
<dbReference type="Proteomes" id="UP001148125">
    <property type="component" value="Unassembled WGS sequence"/>
</dbReference>
<name>A0ABT5VIG6_9BACI</name>
<gene>
    <name evidence="5" type="ORF">N7Z68_11620</name>
</gene>
<feature type="region of interest" description="Disordered" evidence="3">
    <location>
        <begin position="530"/>
        <end position="551"/>
    </location>
</feature>
<feature type="compositionally biased region" description="Polar residues" evidence="3">
    <location>
        <begin position="530"/>
        <end position="542"/>
    </location>
</feature>
<comment type="caution">
    <text evidence="5">The sequence shown here is derived from an EMBL/GenBank/DDBJ whole genome shotgun (WGS) entry which is preliminary data.</text>
</comment>
<dbReference type="InterPro" id="IPR003646">
    <property type="entry name" value="SH3-like_bac-type"/>
</dbReference>
<dbReference type="Gene3D" id="2.30.30.40">
    <property type="entry name" value="SH3 Domains"/>
    <property type="match status" value="6"/>
</dbReference>
<dbReference type="EMBL" id="JAOTPO010000007">
    <property type="protein sequence ID" value="MDE5414029.1"/>
    <property type="molecule type" value="Genomic_DNA"/>
</dbReference>